<dbReference type="STRING" id="326427.Cagg_1657"/>
<dbReference type="EMBL" id="CP001337">
    <property type="protein sequence ID" value="ACL24558.1"/>
    <property type="molecule type" value="Genomic_DNA"/>
</dbReference>
<gene>
    <name evidence="2" type="ordered locus">Cagg_1657</name>
</gene>
<dbReference type="HOGENOM" id="CLU_1508018_0_0_0"/>
<reference evidence="2" key="1">
    <citation type="submission" date="2008-12" db="EMBL/GenBank/DDBJ databases">
        <title>Complete sequence of Chloroflexus aggregans DSM 9485.</title>
        <authorList>
            <consortium name="US DOE Joint Genome Institute"/>
            <person name="Lucas S."/>
            <person name="Copeland A."/>
            <person name="Lapidus A."/>
            <person name="Glavina del Rio T."/>
            <person name="Dalin E."/>
            <person name="Tice H."/>
            <person name="Pitluck S."/>
            <person name="Foster B."/>
            <person name="Larimer F."/>
            <person name="Land M."/>
            <person name="Hauser L."/>
            <person name="Kyrpides N."/>
            <person name="Mikhailova N."/>
            <person name="Bryant D."/>
            <person name="Richardson P."/>
        </authorList>
    </citation>
    <scope>NUCLEOTIDE SEQUENCE</scope>
    <source>
        <strain evidence="2">DSM 9485</strain>
    </source>
</reference>
<feature type="transmembrane region" description="Helical" evidence="1">
    <location>
        <begin position="7"/>
        <end position="27"/>
    </location>
</feature>
<name>B8GA43_CHLAD</name>
<keyword evidence="1" id="KW-0812">Transmembrane</keyword>
<evidence type="ECO:0000313" key="2">
    <source>
        <dbReference type="EMBL" id="ACL24558.1"/>
    </source>
</evidence>
<accession>B8GA43</accession>
<organism evidence="2 3">
    <name type="scientific">Chloroflexus aggregans (strain MD-66 / DSM 9485)</name>
    <dbReference type="NCBI Taxonomy" id="326427"/>
    <lineage>
        <taxon>Bacteria</taxon>
        <taxon>Bacillati</taxon>
        <taxon>Chloroflexota</taxon>
        <taxon>Chloroflexia</taxon>
        <taxon>Chloroflexales</taxon>
        <taxon>Chloroflexineae</taxon>
        <taxon>Chloroflexaceae</taxon>
        <taxon>Chloroflexus</taxon>
    </lineage>
</organism>
<dbReference type="RefSeq" id="WP_015940417.1">
    <property type="nucleotide sequence ID" value="NC_011831.1"/>
</dbReference>
<keyword evidence="1" id="KW-1133">Transmembrane helix</keyword>
<feature type="transmembrane region" description="Helical" evidence="1">
    <location>
        <begin position="47"/>
        <end position="66"/>
    </location>
</feature>
<evidence type="ECO:0000256" key="1">
    <source>
        <dbReference type="SAM" id="Phobius"/>
    </source>
</evidence>
<dbReference type="OrthoDB" id="10003840at2"/>
<keyword evidence="1" id="KW-0472">Membrane</keyword>
<feature type="transmembrane region" description="Helical" evidence="1">
    <location>
        <begin position="104"/>
        <end position="125"/>
    </location>
</feature>
<keyword evidence="3" id="KW-1185">Reference proteome</keyword>
<dbReference type="KEGG" id="cag:Cagg_1657"/>
<dbReference type="eggNOG" id="ENOG5030PKS">
    <property type="taxonomic scope" value="Bacteria"/>
</dbReference>
<feature type="transmembrane region" description="Helical" evidence="1">
    <location>
        <begin position="145"/>
        <end position="163"/>
    </location>
</feature>
<proteinExistence type="predicted"/>
<dbReference type="Proteomes" id="UP000002508">
    <property type="component" value="Chromosome"/>
</dbReference>
<sequence length="178" mass="20510">MRPQVEFWLITGLVILSRIGDGLSTYWVTPDLSRELNPLAAGGWPALIIAAAAMLTLSTILHYCYLFRPIGNFPPTPGYDLSAFKRYYFDPYTNRTLATQTIRVLAYVFGYIMPRTIIIWSLLLITNNLLTAFAVEPYIALKQAYPVWLAFYVMLLILALVFLERLQRRDFSWYQAKV</sequence>
<protein>
    <submittedName>
        <fullName evidence="2">Uncharacterized protein</fullName>
    </submittedName>
</protein>
<evidence type="ECO:0000313" key="3">
    <source>
        <dbReference type="Proteomes" id="UP000002508"/>
    </source>
</evidence>
<dbReference type="AlphaFoldDB" id="B8GA43"/>